<dbReference type="PANTHER" id="PTHR47933">
    <property type="entry name" value="PENTATRICOPEPTIDE REPEAT-CONTAINING PROTEIN 1, MITOCHONDRIAL"/>
    <property type="match status" value="1"/>
</dbReference>
<dbReference type="PANTHER" id="PTHR47933:SF11">
    <property type="entry name" value="PENTATRICOPEPTIDE REPEAT-CONTAINING PROTEIN 2"/>
    <property type="match status" value="1"/>
</dbReference>
<gene>
    <name evidence="3" type="ORF">D9756_000630</name>
</gene>
<evidence type="ECO:0000313" key="3">
    <source>
        <dbReference type="EMBL" id="KAF5364288.1"/>
    </source>
</evidence>
<dbReference type="EMBL" id="JAACJO010000001">
    <property type="protein sequence ID" value="KAF5364288.1"/>
    <property type="molecule type" value="Genomic_DNA"/>
</dbReference>
<comment type="caution">
    <text evidence="3">The sequence shown here is derived from an EMBL/GenBank/DDBJ whole genome shotgun (WGS) entry which is preliminary data.</text>
</comment>
<dbReference type="OrthoDB" id="185373at2759"/>
<evidence type="ECO:0008006" key="5">
    <source>
        <dbReference type="Google" id="ProtNLM"/>
    </source>
</evidence>
<feature type="repeat" description="PPR" evidence="2">
    <location>
        <begin position="133"/>
        <end position="167"/>
    </location>
</feature>
<keyword evidence="4" id="KW-1185">Reference proteome</keyword>
<dbReference type="InterPro" id="IPR002885">
    <property type="entry name" value="PPR_rpt"/>
</dbReference>
<evidence type="ECO:0000256" key="2">
    <source>
        <dbReference type="PROSITE-ProRule" id="PRU00708"/>
    </source>
</evidence>
<dbReference type="InterPro" id="IPR011990">
    <property type="entry name" value="TPR-like_helical_dom_sf"/>
</dbReference>
<dbReference type="PROSITE" id="PS51375">
    <property type="entry name" value="PPR"/>
    <property type="match status" value="1"/>
</dbReference>
<accession>A0A8H5GFY0</accession>
<dbReference type="Gene3D" id="1.25.40.10">
    <property type="entry name" value="Tetratricopeptide repeat domain"/>
    <property type="match status" value="2"/>
</dbReference>
<evidence type="ECO:0000313" key="4">
    <source>
        <dbReference type="Proteomes" id="UP000559027"/>
    </source>
</evidence>
<name>A0A8H5GFY0_9AGAR</name>
<dbReference type="Pfam" id="PF13041">
    <property type="entry name" value="PPR_2"/>
    <property type="match status" value="1"/>
</dbReference>
<reference evidence="3 4" key="1">
    <citation type="journal article" date="2020" name="ISME J.">
        <title>Uncovering the hidden diversity of litter-decomposition mechanisms in mushroom-forming fungi.</title>
        <authorList>
            <person name="Floudas D."/>
            <person name="Bentzer J."/>
            <person name="Ahren D."/>
            <person name="Johansson T."/>
            <person name="Persson P."/>
            <person name="Tunlid A."/>
        </authorList>
    </citation>
    <scope>NUCLEOTIDE SEQUENCE [LARGE SCALE GENOMIC DNA]</scope>
    <source>
        <strain evidence="3 4">CBS 146.42</strain>
    </source>
</reference>
<protein>
    <recommendedName>
        <fullName evidence="5">Pentatricopeptide repeat-containing protein</fullName>
    </recommendedName>
</protein>
<proteinExistence type="predicted"/>
<keyword evidence="1" id="KW-0677">Repeat</keyword>
<dbReference type="Proteomes" id="UP000559027">
    <property type="component" value="Unassembled WGS sequence"/>
</dbReference>
<sequence length="636" mass="71951">MLRQSHAHVLDVIRSLTNTPTRAFTVTAPSLARLSPEVHESTEDHVPRWLRRQNLQKGKEKEDDIVLPRPKEVQVYRSKHITSNPGVTKETKRETIKLLEPHVLSQRIKKLCDRGKLDDAVSLLKNSPLGAQNTPVWNTLIWETMKAKRYKLAYSLYTDMKRRGHSPTTRTFQTMFSGLAHIEDFSKHTQQLKNALSLYDSFTRHLKSVKRINPADPELSVDPLASYIKILGNARRYNDVFEVFHSLEPDGPLSTNLLIFTSMFQVLASRPAADTPTFRQADARILWAQVVKASKRNPSFIIDSHLATSAISALTRGQTSDHDVGFQIARDFFGLCPPGTSRVAGSFPLSPQAISAIFRLCNGTNNFDLTIDFFDEVKRRPVHLGGAEILDWMHMEEVLWAHQALNVAASGYQSLQTLEWMLRQEITGSNGGRIRPQMSTFHMVLVTCWHSADWSAATRTFDLMTGYHSHDFMDGAVTEQPRLDRRAKGRNLIPTAETMSSLVRAAYATRNRAHMRQCLRIVDYLGLDGLLSRTTENAEESRKSVKNRGFFVAKLAQGIVEMVDYLLAGTTDQNFPKQSARWKNLLHRAKMELRDSGEAALIPTLQRNISAKETPLMRIAHGSGRREARAKFAMTE</sequence>
<dbReference type="InterPro" id="IPR051240">
    <property type="entry name" value="Mito_RNA-Proc/Resp"/>
</dbReference>
<organism evidence="3 4">
    <name type="scientific">Leucocoprinus leucothites</name>
    <dbReference type="NCBI Taxonomy" id="201217"/>
    <lineage>
        <taxon>Eukaryota</taxon>
        <taxon>Fungi</taxon>
        <taxon>Dikarya</taxon>
        <taxon>Basidiomycota</taxon>
        <taxon>Agaricomycotina</taxon>
        <taxon>Agaricomycetes</taxon>
        <taxon>Agaricomycetidae</taxon>
        <taxon>Agaricales</taxon>
        <taxon>Agaricineae</taxon>
        <taxon>Agaricaceae</taxon>
        <taxon>Leucocoprinus</taxon>
    </lineage>
</organism>
<evidence type="ECO:0000256" key="1">
    <source>
        <dbReference type="ARBA" id="ARBA00022737"/>
    </source>
</evidence>
<dbReference type="GO" id="GO:0003729">
    <property type="term" value="F:mRNA binding"/>
    <property type="evidence" value="ECO:0007669"/>
    <property type="project" value="TreeGrafter"/>
</dbReference>
<dbReference type="AlphaFoldDB" id="A0A8H5GFY0"/>